<keyword evidence="16" id="KW-1185">Reference proteome</keyword>
<evidence type="ECO:0000256" key="3">
    <source>
        <dbReference type="ARBA" id="ARBA00022618"/>
    </source>
</evidence>
<name>A0A417YK97_9BACI</name>
<accession>A0A417YK97</accession>
<keyword evidence="7 10" id="KW-0573">Peptidoglycan synthesis</keyword>
<dbReference type="Gene3D" id="3.40.1390.10">
    <property type="entry name" value="MurE/MurF, N-terminal domain"/>
    <property type="match status" value="1"/>
</dbReference>
<comment type="pathway">
    <text evidence="10 11">Cell wall biogenesis; peptidoglycan biosynthesis.</text>
</comment>
<dbReference type="RefSeq" id="WP_118888962.1">
    <property type="nucleotide sequence ID" value="NZ_PHUT01000003.1"/>
</dbReference>
<evidence type="ECO:0000256" key="7">
    <source>
        <dbReference type="ARBA" id="ARBA00022984"/>
    </source>
</evidence>
<feature type="domain" description="Mur ligase C-terminal" evidence="13">
    <location>
        <begin position="315"/>
        <end position="440"/>
    </location>
</feature>
<evidence type="ECO:0000256" key="10">
    <source>
        <dbReference type="HAMAP-Rule" id="MF_02019"/>
    </source>
</evidence>
<dbReference type="GO" id="GO:0071555">
    <property type="term" value="P:cell wall organization"/>
    <property type="evidence" value="ECO:0007669"/>
    <property type="project" value="UniProtKB-KW"/>
</dbReference>
<keyword evidence="6 10" id="KW-0133">Cell shape</keyword>
<keyword evidence="9 10" id="KW-0961">Cell wall biogenesis/degradation</keyword>
<dbReference type="GO" id="GO:0005524">
    <property type="term" value="F:ATP binding"/>
    <property type="evidence" value="ECO:0007669"/>
    <property type="project" value="UniProtKB-UniRule"/>
</dbReference>
<dbReference type="InterPro" id="IPR051046">
    <property type="entry name" value="MurCDEF_CellWall_CoF430Synth"/>
</dbReference>
<feature type="domain" description="Mur ligase central" evidence="14">
    <location>
        <begin position="112"/>
        <end position="292"/>
    </location>
</feature>
<organism evidence="15 16">
    <name type="scientific">Oceanobacillus profundus</name>
    <dbReference type="NCBI Taxonomy" id="372463"/>
    <lineage>
        <taxon>Bacteria</taxon>
        <taxon>Bacillati</taxon>
        <taxon>Bacillota</taxon>
        <taxon>Bacilli</taxon>
        <taxon>Bacillales</taxon>
        <taxon>Bacillaceae</taxon>
        <taxon>Oceanobacillus</taxon>
    </lineage>
</organism>
<dbReference type="Pfam" id="PF01225">
    <property type="entry name" value="Mur_ligase"/>
    <property type="match status" value="1"/>
</dbReference>
<reference evidence="15 16" key="1">
    <citation type="journal article" date="2007" name="Int. J. Syst. Evol. Microbiol.">
        <title>Oceanobacillus profundus sp. nov., isolated from a deep-sea sediment core.</title>
        <authorList>
            <person name="Kim Y.G."/>
            <person name="Choi D.H."/>
            <person name="Hyun S."/>
            <person name="Cho B.C."/>
        </authorList>
    </citation>
    <scope>NUCLEOTIDE SEQUENCE [LARGE SCALE GENOMIC DNA]</scope>
    <source>
        <strain evidence="15 16">DSM 18246</strain>
    </source>
</reference>
<evidence type="ECO:0000256" key="6">
    <source>
        <dbReference type="ARBA" id="ARBA00022960"/>
    </source>
</evidence>
<dbReference type="InterPro" id="IPR004101">
    <property type="entry name" value="Mur_ligase_C"/>
</dbReference>
<dbReference type="InterPro" id="IPR005863">
    <property type="entry name" value="UDP-N-AcMur_synth"/>
</dbReference>
<dbReference type="UniPathway" id="UPA00219"/>
<evidence type="ECO:0000256" key="2">
    <source>
        <dbReference type="ARBA" id="ARBA00022598"/>
    </source>
</evidence>
<evidence type="ECO:0000259" key="13">
    <source>
        <dbReference type="Pfam" id="PF02875"/>
    </source>
</evidence>
<dbReference type="Gene3D" id="3.40.1190.10">
    <property type="entry name" value="Mur-like, catalytic domain"/>
    <property type="match status" value="1"/>
</dbReference>
<evidence type="ECO:0000313" key="16">
    <source>
        <dbReference type="Proteomes" id="UP000285456"/>
    </source>
</evidence>
<sequence length="456" mass="50394">MLFTTNWLAKQFPTNQGGIQENITIKQVTTDSRAKGEGLLFVPLVGENFDGHEFVKQAIDNGACAIIWDESKHLPDDILPNLPIYFVKDTLSALQDLASAYRTEIDPIVIGITGSNGKTTTKDLTSAVVKTTYRTHATKGNFNNHIGLPLTILSMDRNTEALIVEMGMSNFQEIDLLTRIARPDVAIITNIGESHIEFLGSREGIAKAKLEIVNGLDEDGVLIIDGDEPLLREKHINQKKIACGFGAENDYKISEVKIHTTGTEFTLSDGMTYQVPLFGKHHTKNAVFALAIGKLLNIHAEKSKQALQNLELTGMRFELLKGINDVSIINDAYNASATSMKAAIEVVKQMNGFEEKVLVLGDILELGDRAREFHESVAEVIEAPITVLFTYGVHAEWIQAAVQAKSLNLKYTHFASKEDLVQALNPYLTKHSLILFKASRGLKFEEMIEAITTDEN</sequence>
<evidence type="ECO:0000313" key="15">
    <source>
        <dbReference type="EMBL" id="RHW33744.1"/>
    </source>
</evidence>
<keyword evidence="5 10" id="KW-0067">ATP-binding</keyword>
<dbReference type="InterPro" id="IPR013221">
    <property type="entry name" value="Mur_ligase_cen"/>
</dbReference>
<comment type="catalytic activity">
    <reaction evidence="10 11">
        <text>D-alanyl-D-alanine + UDP-N-acetyl-alpha-D-muramoyl-L-alanyl-gamma-D-glutamyl-meso-2,6-diaminopimelate + ATP = UDP-N-acetyl-alpha-D-muramoyl-L-alanyl-gamma-D-glutamyl-meso-2,6-diaminopimeloyl-D-alanyl-D-alanine + ADP + phosphate + H(+)</text>
        <dbReference type="Rhea" id="RHEA:28374"/>
        <dbReference type="ChEBI" id="CHEBI:15378"/>
        <dbReference type="ChEBI" id="CHEBI:30616"/>
        <dbReference type="ChEBI" id="CHEBI:43474"/>
        <dbReference type="ChEBI" id="CHEBI:57822"/>
        <dbReference type="ChEBI" id="CHEBI:61386"/>
        <dbReference type="ChEBI" id="CHEBI:83905"/>
        <dbReference type="ChEBI" id="CHEBI:456216"/>
        <dbReference type="EC" id="6.3.2.10"/>
    </reaction>
</comment>
<gene>
    <name evidence="10" type="primary">murF</name>
    <name evidence="15" type="ORF">D1B32_06785</name>
</gene>
<dbReference type="Gene3D" id="3.90.190.20">
    <property type="entry name" value="Mur ligase, C-terminal domain"/>
    <property type="match status" value="1"/>
</dbReference>
<feature type="domain" description="Mur ligase N-terminal catalytic" evidence="12">
    <location>
        <begin position="24"/>
        <end position="101"/>
    </location>
</feature>
<dbReference type="AlphaFoldDB" id="A0A417YK97"/>
<dbReference type="InterPro" id="IPR036615">
    <property type="entry name" value="Mur_ligase_C_dom_sf"/>
</dbReference>
<dbReference type="OrthoDB" id="9801978at2"/>
<dbReference type="HAMAP" id="MF_02019">
    <property type="entry name" value="MurF"/>
    <property type="match status" value="1"/>
</dbReference>
<dbReference type="InterPro" id="IPR000713">
    <property type="entry name" value="Mur_ligase_N"/>
</dbReference>
<comment type="caution">
    <text evidence="15">The sequence shown here is derived from an EMBL/GenBank/DDBJ whole genome shotgun (WGS) entry which is preliminary data.</text>
</comment>
<dbReference type="InterPro" id="IPR035911">
    <property type="entry name" value="MurE/MurF_N"/>
</dbReference>
<protein>
    <recommendedName>
        <fullName evidence="10 11">UDP-N-acetylmuramoyl-tripeptide--D-alanyl-D-alanine ligase</fullName>
        <ecNumber evidence="10 11">6.3.2.10</ecNumber>
    </recommendedName>
    <alternativeName>
        <fullName evidence="10">D-alanyl-D-alanine-adding enzyme</fullName>
    </alternativeName>
</protein>
<comment type="similarity">
    <text evidence="10">Belongs to the MurCDEF family. MurF subfamily.</text>
</comment>
<comment type="subcellular location">
    <subcellularLocation>
        <location evidence="10 11">Cytoplasm</location>
    </subcellularLocation>
</comment>
<dbReference type="GO" id="GO:0047480">
    <property type="term" value="F:UDP-N-acetylmuramoyl-tripeptide-D-alanyl-D-alanine ligase activity"/>
    <property type="evidence" value="ECO:0007669"/>
    <property type="project" value="UniProtKB-UniRule"/>
</dbReference>
<dbReference type="Pfam" id="PF02875">
    <property type="entry name" value="Mur_ligase_C"/>
    <property type="match status" value="1"/>
</dbReference>
<dbReference type="GO" id="GO:0005737">
    <property type="term" value="C:cytoplasm"/>
    <property type="evidence" value="ECO:0007669"/>
    <property type="project" value="UniProtKB-SubCell"/>
</dbReference>
<dbReference type="SUPFAM" id="SSF53623">
    <property type="entry name" value="MurD-like peptide ligases, catalytic domain"/>
    <property type="match status" value="1"/>
</dbReference>
<dbReference type="Proteomes" id="UP000285456">
    <property type="component" value="Unassembled WGS sequence"/>
</dbReference>
<dbReference type="GO" id="GO:0009252">
    <property type="term" value="P:peptidoglycan biosynthetic process"/>
    <property type="evidence" value="ECO:0007669"/>
    <property type="project" value="UniProtKB-UniRule"/>
</dbReference>
<feature type="binding site" evidence="10">
    <location>
        <begin position="114"/>
        <end position="120"/>
    </location>
    <ligand>
        <name>ATP</name>
        <dbReference type="ChEBI" id="CHEBI:30616"/>
    </ligand>
</feature>
<evidence type="ECO:0000256" key="1">
    <source>
        <dbReference type="ARBA" id="ARBA00022490"/>
    </source>
</evidence>
<keyword evidence="3 10" id="KW-0132">Cell division</keyword>
<dbReference type="Pfam" id="PF08245">
    <property type="entry name" value="Mur_ligase_M"/>
    <property type="match status" value="1"/>
</dbReference>
<evidence type="ECO:0000256" key="5">
    <source>
        <dbReference type="ARBA" id="ARBA00022840"/>
    </source>
</evidence>
<dbReference type="PANTHER" id="PTHR43024:SF1">
    <property type="entry name" value="UDP-N-ACETYLMURAMOYL-TRIPEPTIDE--D-ALANYL-D-ALANINE LIGASE"/>
    <property type="match status" value="1"/>
</dbReference>
<keyword evidence="1 10" id="KW-0963">Cytoplasm</keyword>
<keyword evidence="8 10" id="KW-0131">Cell cycle</keyword>
<dbReference type="InterPro" id="IPR036565">
    <property type="entry name" value="Mur-like_cat_sf"/>
</dbReference>
<dbReference type="SUPFAM" id="SSF63418">
    <property type="entry name" value="MurE/MurF N-terminal domain"/>
    <property type="match status" value="1"/>
</dbReference>
<dbReference type="PANTHER" id="PTHR43024">
    <property type="entry name" value="UDP-N-ACETYLMURAMOYL-TRIPEPTIDE--D-ALANYL-D-ALANINE LIGASE"/>
    <property type="match status" value="1"/>
</dbReference>
<comment type="function">
    <text evidence="10 11">Involved in cell wall formation. Catalyzes the final step in the synthesis of UDP-N-acetylmuramoyl-pentapeptide, the precursor of murein.</text>
</comment>
<evidence type="ECO:0000256" key="8">
    <source>
        <dbReference type="ARBA" id="ARBA00023306"/>
    </source>
</evidence>
<dbReference type="GO" id="GO:0008766">
    <property type="term" value="F:UDP-N-acetylmuramoylalanyl-D-glutamyl-2,6-diaminopimelate-D-alanyl-D-alanine ligase activity"/>
    <property type="evidence" value="ECO:0007669"/>
    <property type="project" value="RHEA"/>
</dbReference>
<dbReference type="GO" id="GO:0008360">
    <property type="term" value="P:regulation of cell shape"/>
    <property type="evidence" value="ECO:0007669"/>
    <property type="project" value="UniProtKB-KW"/>
</dbReference>
<evidence type="ECO:0000256" key="9">
    <source>
        <dbReference type="ARBA" id="ARBA00023316"/>
    </source>
</evidence>
<dbReference type="EC" id="6.3.2.10" evidence="10 11"/>
<dbReference type="GO" id="GO:0051301">
    <property type="term" value="P:cell division"/>
    <property type="evidence" value="ECO:0007669"/>
    <property type="project" value="UniProtKB-KW"/>
</dbReference>
<keyword evidence="2 10" id="KW-0436">Ligase</keyword>
<evidence type="ECO:0000256" key="11">
    <source>
        <dbReference type="RuleBase" id="RU004136"/>
    </source>
</evidence>
<dbReference type="SUPFAM" id="SSF53244">
    <property type="entry name" value="MurD-like peptide ligases, peptide-binding domain"/>
    <property type="match status" value="1"/>
</dbReference>
<evidence type="ECO:0000256" key="4">
    <source>
        <dbReference type="ARBA" id="ARBA00022741"/>
    </source>
</evidence>
<proteinExistence type="inferred from homology"/>
<keyword evidence="4 10" id="KW-0547">Nucleotide-binding</keyword>
<evidence type="ECO:0000259" key="14">
    <source>
        <dbReference type="Pfam" id="PF08245"/>
    </source>
</evidence>
<dbReference type="EMBL" id="QWEH01000003">
    <property type="protein sequence ID" value="RHW33744.1"/>
    <property type="molecule type" value="Genomic_DNA"/>
</dbReference>
<evidence type="ECO:0000259" key="12">
    <source>
        <dbReference type="Pfam" id="PF01225"/>
    </source>
</evidence>
<dbReference type="NCBIfam" id="TIGR01143">
    <property type="entry name" value="murF"/>
    <property type="match status" value="1"/>
</dbReference>